<comment type="similarity">
    <text evidence="1">Belongs to the replication factor A protein 1 family.</text>
</comment>
<name>A0A679B9E7_ORYSI</name>
<feature type="region of interest" description="Disordered" evidence="6">
    <location>
        <begin position="525"/>
        <end position="568"/>
    </location>
</feature>
<evidence type="ECO:0000256" key="4">
    <source>
        <dbReference type="ARBA" id="ARBA00022833"/>
    </source>
</evidence>
<feature type="compositionally biased region" description="Basic and acidic residues" evidence="6">
    <location>
        <begin position="379"/>
        <end position="389"/>
    </location>
</feature>
<dbReference type="GO" id="GO:0003677">
    <property type="term" value="F:DNA binding"/>
    <property type="evidence" value="ECO:0007669"/>
    <property type="project" value="UniProtKB-KW"/>
</dbReference>
<evidence type="ECO:0000256" key="5">
    <source>
        <dbReference type="ARBA" id="ARBA00023125"/>
    </source>
</evidence>
<keyword evidence="3" id="KW-0863">Zinc-finger</keyword>
<feature type="compositionally biased region" description="Basic and acidic residues" evidence="6">
    <location>
        <begin position="333"/>
        <end position="345"/>
    </location>
</feature>
<dbReference type="PANTHER" id="PTHR47165:SF4">
    <property type="entry name" value="OS03G0429900 PROTEIN"/>
    <property type="match status" value="1"/>
</dbReference>
<dbReference type="AlphaFoldDB" id="A0A679B9E7"/>
<feature type="region of interest" description="Disordered" evidence="6">
    <location>
        <begin position="695"/>
        <end position="718"/>
    </location>
</feature>
<dbReference type="InterPro" id="IPR012340">
    <property type="entry name" value="NA-bd_OB-fold"/>
</dbReference>
<dbReference type="PANTHER" id="PTHR47165">
    <property type="entry name" value="OS03G0429900 PROTEIN"/>
    <property type="match status" value="1"/>
</dbReference>
<dbReference type="CDD" id="cd04476">
    <property type="entry name" value="RPA1_DBD_C"/>
    <property type="match status" value="1"/>
</dbReference>
<feature type="region of interest" description="Disordered" evidence="6">
    <location>
        <begin position="635"/>
        <end position="680"/>
    </location>
</feature>
<reference evidence="8" key="1">
    <citation type="submission" date="2009-05" db="EMBL/GenBank/DDBJ databases">
        <title>Oryza sativa Indica Group genomic DNA, chromosome 11, BAC clone:K0102F02, cultivar:Kasalath.</title>
        <authorList>
            <person name="Matsumoto T."/>
            <person name="Wu J."/>
            <person name="Kanamori H."/>
        </authorList>
    </citation>
    <scope>NUCLEOTIDE SEQUENCE</scope>
</reference>
<feature type="region of interest" description="Disordered" evidence="6">
    <location>
        <begin position="447"/>
        <end position="495"/>
    </location>
</feature>
<gene>
    <name evidence="8" type="primary">K0102F02.7</name>
</gene>
<organism evidence="8">
    <name type="scientific">Oryza sativa subsp. indica</name>
    <name type="common">Rice</name>
    <dbReference type="NCBI Taxonomy" id="39946"/>
    <lineage>
        <taxon>Eukaryota</taxon>
        <taxon>Viridiplantae</taxon>
        <taxon>Streptophyta</taxon>
        <taxon>Embryophyta</taxon>
        <taxon>Tracheophyta</taxon>
        <taxon>Spermatophyta</taxon>
        <taxon>Magnoliopsida</taxon>
        <taxon>Liliopsida</taxon>
        <taxon>Poales</taxon>
        <taxon>Poaceae</taxon>
        <taxon>BOP clade</taxon>
        <taxon>Oryzoideae</taxon>
        <taxon>Oryzeae</taxon>
        <taxon>Oryzinae</taxon>
        <taxon>Oryza</taxon>
        <taxon>Oryza sativa</taxon>
    </lineage>
</organism>
<evidence type="ECO:0000313" key="8">
    <source>
        <dbReference type="EMBL" id="BBD82309.1"/>
    </source>
</evidence>
<evidence type="ECO:0000256" key="3">
    <source>
        <dbReference type="ARBA" id="ARBA00022771"/>
    </source>
</evidence>
<feature type="compositionally biased region" description="Acidic residues" evidence="6">
    <location>
        <begin position="390"/>
        <end position="404"/>
    </location>
</feature>
<dbReference type="GO" id="GO:0008270">
    <property type="term" value="F:zinc ion binding"/>
    <property type="evidence" value="ECO:0007669"/>
    <property type="project" value="UniProtKB-KW"/>
</dbReference>
<keyword evidence="5 8" id="KW-0238">DNA-binding</keyword>
<evidence type="ECO:0000256" key="6">
    <source>
        <dbReference type="SAM" id="MobiDB-lite"/>
    </source>
</evidence>
<dbReference type="InterPro" id="IPR047192">
    <property type="entry name" value="Euk_RPA1_DBD_C"/>
</dbReference>
<feature type="domain" description="Replication factor A C-terminal" evidence="7">
    <location>
        <begin position="190"/>
        <end position="327"/>
    </location>
</feature>
<evidence type="ECO:0000259" key="7">
    <source>
        <dbReference type="Pfam" id="PF08646"/>
    </source>
</evidence>
<accession>A0A679B9E7</accession>
<protein>
    <submittedName>
        <fullName evidence="8">Chain A, Single Stranded Dna-Binding Domain Of Replication Protein A Bound To Single Stranded Dna, Rpa70 Subunit-like</fullName>
    </submittedName>
</protein>
<evidence type="ECO:0000256" key="1">
    <source>
        <dbReference type="ARBA" id="ARBA00005690"/>
    </source>
</evidence>
<dbReference type="EMBL" id="AP011478">
    <property type="protein sequence ID" value="BBD82309.1"/>
    <property type="molecule type" value="Genomic_DNA"/>
</dbReference>
<dbReference type="Gene3D" id="2.40.50.140">
    <property type="entry name" value="Nucleic acid-binding proteins"/>
    <property type="match status" value="2"/>
</dbReference>
<feature type="compositionally biased region" description="Basic residues" evidence="6">
    <location>
        <begin position="536"/>
        <end position="554"/>
    </location>
</feature>
<dbReference type="Pfam" id="PF08646">
    <property type="entry name" value="Rep_fac-A_C"/>
    <property type="match status" value="1"/>
</dbReference>
<dbReference type="InterPro" id="IPR013955">
    <property type="entry name" value="Rep_factor-A_C"/>
</dbReference>
<keyword evidence="2" id="KW-0479">Metal-binding</keyword>
<sequence length="718" mass="82546">MAPSNLITALTPKNDRWRIKVKVIRLWDAVNPTMVDEFYGIQMIVLDAERDEADRAKNARKKHKQGEGLQHAGEKVKITLWGDILANMVDDDLLGKQTVFIATGLLVKEYEKLLSFGVTSSTEVFLDMEIPASMEILSRHNAEKVLPTMIEVDASTQGTIEEQMFYNRKTLKEITELRYSNIQQKEFICTVKAKIEEIKSRNWWYMSCDKCFCGTRKESNVYICNSCGKEAVNPKPRYVINLEISDHTTRTTCTIFNEEAERIFGHKSVSTMLEEQNGQIDMIPDTIRQICGRILIFRLKLTKRNLEECKEDYKVNYTFTPNEKLEMNYVNDKAEEVKEEPKNESSDDYEMNNHRKTKKERSNMRSTKRSNKEPYITDSDGKTNEKAITIDDDSEESLDDYFDEEYNKKVTQESTKTNPSKRRVTRRFKIANKSMLKCNDDYGFTDLQKSEDEVKEEPKNESSDDYEMNNHRKTKKERSNMRCTKRSNKEPYITDFDGKTNEKAITIDDDCEESLDDYFDEEYNEKVTQESTKTNPSKRRVTRRFKTSNKAKKGKCSEMKTQRNKEPYTTDCEKIANDKPISLDDDFDEEYNKNMVMADTSTSKRKVRGKGCGKKSTNMGTCTKSAIENTIQDDEVHDGKIASGTAKRPSRKFIISDSEDEHSSNTKVTGDSTSCNSSKEDINKAMLDVAAPAIRTAPTPAIPTAPFPTNTTSHTRAN</sequence>
<keyword evidence="4" id="KW-0862">Zinc</keyword>
<feature type="compositionally biased region" description="Polar residues" evidence="6">
    <location>
        <begin position="665"/>
        <end position="677"/>
    </location>
</feature>
<feature type="compositionally biased region" description="Basic and acidic residues" evidence="6">
    <location>
        <begin position="448"/>
        <end position="462"/>
    </location>
</feature>
<proteinExistence type="inferred from homology"/>
<dbReference type="SUPFAM" id="SSF50249">
    <property type="entry name" value="Nucleic acid-binding proteins"/>
    <property type="match status" value="2"/>
</dbReference>
<evidence type="ECO:0000256" key="2">
    <source>
        <dbReference type="ARBA" id="ARBA00022723"/>
    </source>
</evidence>
<feature type="region of interest" description="Disordered" evidence="6">
    <location>
        <begin position="333"/>
        <end position="425"/>
    </location>
</feature>
<feature type="compositionally biased region" description="Basic and acidic residues" evidence="6">
    <location>
        <begin position="555"/>
        <end position="568"/>
    </location>
</feature>